<dbReference type="InterPro" id="IPR003599">
    <property type="entry name" value="Ig_sub"/>
</dbReference>
<dbReference type="InterPro" id="IPR003598">
    <property type="entry name" value="Ig_sub2"/>
</dbReference>
<dbReference type="FunFam" id="2.60.40.10:FF:000516">
    <property type="entry name" value="Myosin light chain kinase, smooth muscle"/>
    <property type="match status" value="1"/>
</dbReference>
<dbReference type="GO" id="GO:0097110">
    <property type="term" value="F:scaffold protein binding"/>
    <property type="evidence" value="ECO:0007669"/>
    <property type="project" value="Ensembl"/>
</dbReference>
<feature type="region of interest" description="Disordered" evidence="30">
    <location>
        <begin position="1418"/>
        <end position="1448"/>
    </location>
</feature>
<feature type="compositionally biased region" description="Polar residues" evidence="30">
    <location>
        <begin position="297"/>
        <end position="315"/>
    </location>
</feature>
<dbReference type="GO" id="GO:0060414">
    <property type="term" value="P:aorta smooth muscle tissue morphogenesis"/>
    <property type="evidence" value="ECO:0007669"/>
    <property type="project" value="Ensembl"/>
</dbReference>
<evidence type="ECO:0000256" key="22">
    <source>
        <dbReference type="ARBA" id="ARBA00023203"/>
    </source>
</evidence>
<feature type="region of interest" description="Disordered" evidence="30">
    <location>
        <begin position="915"/>
        <end position="1093"/>
    </location>
</feature>
<dbReference type="GO" id="GO:0005524">
    <property type="term" value="F:ATP binding"/>
    <property type="evidence" value="ECO:0007669"/>
    <property type="project" value="UniProtKB-UniRule"/>
</dbReference>
<keyword evidence="10" id="KW-0723">Serine/threonine-protein kinase</keyword>
<dbReference type="GO" id="GO:0030027">
    <property type="term" value="C:lamellipodium"/>
    <property type="evidence" value="ECO:0007669"/>
    <property type="project" value="UniProtKB-SubCell"/>
</dbReference>
<evidence type="ECO:0000256" key="8">
    <source>
        <dbReference type="ARBA" id="ARBA00021842"/>
    </source>
</evidence>
<feature type="domain" description="Ig-like" evidence="32">
    <location>
        <begin position="1814"/>
        <end position="1903"/>
    </location>
</feature>
<dbReference type="InterPro" id="IPR003961">
    <property type="entry name" value="FN3_dom"/>
</dbReference>
<evidence type="ECO:0000256" key="20">
    <source>
        <dbReference type="ARBA" id="ARBA00022860"/>
    </source>
</evidence>
<evidence type="ECO:0000259" key="31">
    <source>
        <dbReference type="PROSITE" id="PS50011"/>
    </source>
</evidence>
<keyword evidence="17" id="KW-0106">Calcium</keyword>
<feature type="domain" description="Protein kinase" evidence="31">
    <location>
        <begin position="1469"/>
        <end position="1724"/>
    </location>
</feature>
<evidence type="ECO:0000256" key="15">
    <source>
        <dbReference type="ARBA" id="ARBA00022741"/>
    </source>
</evidence>
<dbReference type="GO" id="GO:0032154">
    <property type="term" value="C:cleavage furrow"/>
    <property type="evidence" value="ECO:0007669"/>
    <property type="project" value="UniProtKB-SubCell"/>
</dbReference>
<keyword evidence="14" id="KW-0677">Repeat</keyword>
<dbReference type="SMART" id="SM00409">
    <property type="entry name" value="IG"/>
    <property type="match status" value="9"/>
</dbReference>
<dbReference type="GeneTree" id="ENSGT00940000157879"/>
<keyword evidence="22" id="KW-0009">Actin-binding</keyword>
<dbReference type="Pfam" id="PF16620">
    <property type="entry name" value="23ISL"/>
    <property type="match status" value="1"/>
</dbReference>
<accession>A0A452VMR1</accession>
<dbReference type="FunFam" id="2.60.40.10:FF:000145">
    <property type="entry name" value="Myosin light chain kinase, smooth muscle"/>
    <property type="match status" value="1"/>
</dbReference>
<name>A0A452VMR1_URSMA</name>
<keyword evidence="12" id="KW-0808">Transferase</keyword>
<evidence type="ECO:0000256" key="16">
    <source>
        <dbReference type="ARBA" id="ARBA00022777"/>
    </source>
</evidence>
<dbReference type="GO" id="GO:0005516">
    <property type="term" value="F:calmodulin binding"/>
    <property type="evidence" value="ECO:0007669"/>
    <property type="project" value="UniProtKB-KW"/>
</dbReference>
<dbReference type="SMART" id="SM00408">
    <property type="entry name" value="IGc2"/>
    <property type="match status" value="9"/>
</dbReference>
<evidence type="ECO:0000256" key="10">
    <source>
        <dbReference type="ARBA" id="ARBA00022527"/>
    </source>
</evidence>
<dbReference type="Gene3D" id="3.30.200.20">
    <property type="entry name" value="Phosphorylase Kinase, domain 1"/>
    <property type="match status" value="1"/>
</dbReference>
<evidence type="ECO:0000256" key="29">
    <source>
        <dbReference type="PROSITE-ProRule" id="PRU10141"/>
    </source>
</evidence>
<dbReference type="PROSITE" id="PS00108">
    <property type="entry name" value="PROTEIN_KINASE_ST"/>
    <property type="match status" value="1"/>
</dbReference>
<comment type="cofactor">
    <cofactor evidence="1">
        <name>Ca(2+)</name>
        <dbReference type="ChEBI" id="CHEBI:29108"/>
    </cofactor>
</comment>
<evidence type="ECO:0000256" key="27">
    <source>
        <dbReference type="ARBA" id="ARBA00062188"/>
    </source>
</evidence>
<dbReference type="FunFam" id="2.60.40.10:FF:000080">
    <property type="entry name" value="Myosin light chain kinase, smooth muscle"/>
    <property type="match status" value="3"/>
</dbReference>
<keyword evidence="24" id="KW-0966">Cell projection</keyword>
<keyword evidence="11" id="KW-0597">Phosphoprotein</keyword>
<evidence type="ECO:0000256" key="12">
    <source>
        <dbReference type="ARBA" id="ARBA00022679"/>
    </source>
</evidence>
<dbReference type="FunFam" id="1.10.510.10:FF:000175">
    <property type="entry name" value="Myosin light chain kinase, smooth muscle"/>
    <property type="match status" value="1"/>
</dbReference>
<proteinExistence type="inferred from homology"/>
<evidence type="ECO:0000256" key="11">
    <source>
        <dbReference type="ARBA" id="ARBA00022553"/>
    </source>
</evidence>
<feature type="domain" description="Ig-like" evidence="32">
    <location>
        <begin position="1116"/>
        <end position="1204"/>
    </location>
</feature>
<organism evidence="34">
    <name type="scientific">Ursus maritimus</name>
    <name type="common">Polar bear</name>
    <name type="synonym">Thalarctos maritimus</name>
    <dbReference type="NCBI Taxonomy" id="29073"/>
    <lineage>
        <taxon>Eukaryota</taxon>
        <taxon>Metazoa</taxon>
        <taxon>Chordata</taxon>
        <taxon>Craniata</taxon>
        <taxon>Vertebrata</taxon>
        <taxon>Euteleostomi</taxon>
        <taxon>Mammalia</taxon>
        <taxon>Eutheria</taxon>
        <taxon>Laurasiatheria</taxon>
        <taxon>Carnivora</taxon>
        <taxon>Caniformia</taxon>
        <taxon>Ursidae</taxon>
        <taxon>Ursus</taxon>
    </lineage>
</organism>
<dbReference type="InterPro" id="IPR007110">
    <property type="entry name" value="Ig-like_dom"/>
</dbReference>
<dbReference type="SUPFAM" id="SSF48726">
    <property type="entry name" value="Immunoglobulin"/>
    <property type="match status" value="9"/>
</dbReference>
<keyword evidence="21" id="KW-1015">Disulfide bond</keyword>
<evidence type="ECO:0000256" key="6">
    <source>
        <dbReference type="ARBA" id="ARBA00006692"/>
    </source>
</evidence>
<evidence type="ECO:0000256" key="21">
    <source>
        <dbReference type="ARBA" id="ARBA00023157"/>
    </source>
</evidence>
<dbReference type="PROSITE" id="PS50011">
    <property type="entry name" value="PROTEIN_KINASE_DOM"/>
    <property type="match status" value="1"/>
</dbReference>
<dbReference type="GO" id="GO:0071476">
    <property type="term" value="P:cellular hypotonic response"/>
    <property type="evidence" value="ECO:0007669"/>
    <property type="project" value="Ensembl"/>
</dbReference>
<dbReference type="SMART" id="SM00220">
    <property type="entry name" value="S_TKc"/>
    <property type="match status" value="1"/>
</dbReference>
<feature type="domain" description="Ig-like" evidence="32">
    <location>
        <begin position="514"/>
        <end position="599"/>
    </location>
</feature>
<reference evidence="34" key="1">
    <citation type="submission" date="2019-03" db="UniProtKB">
        <authorList>
            <consortium name="Ensembl"/>
        </authorList>
    </citation>
    <scope>IDENTIFICATION</scope>
</reference>
<keyword evidence="23" id="KW-0206">Cytoskeleton</keyword>
<comment type="subcellular location">
    <subcellularLocation>
        <location evidence="3">Cell projection</location>
        <location evidence="3">Lamellipodium</location>
    </subcellularLocation>
    <subcellularLocation>
        <location evidence="5">Cleavage furrow</location>
    </subcellularLocation>
    <subcellularLocation>
        <location evidence="4">Cytoplasm</location>
        <location evidence="4">Cytoskeleton</location>
        <location evidence="4">Stress fiber</location>
    </subcellularLocation>
</comment>
<dbReference type="Pfam" id="PF00041">
    <property type="entry name" value="fn3"/>
    <property type="match status" value="1"/>
</dbReference>
<dbReference type="CDD" id="cd20973">
    <property type="entry name" value="IgI_telokin-like"/>
    <property type="match status" value="1"/>
</dbReference>
<keyword evidence="16" id="KW-0418">Kinase</keyword>
<dbReference type="InterPro" id="IPR036179">
    <property type="entry name" value="Ig-like_dom_sf"/>
</dbReference>
<evidence type="ECO:0000256" key="3">
    <source>
        <dbReference type="ARBA" id="ARBA00004510"/>
    </source>
</evidence>
<dbReference type="Pfam" id="PF00069">
    <property type="entry name" value="Pkinase"/>
    <property type="match status" value="1"/>
</dbReference>
<dbReference type="FunFam" id="2.60.40.10:FF:000147">
    <property type="entry name" value="Myosin light chain kinase"/>
    <property type="match status" value="1"/>
</dbReference>
<dbReference type="InterPro" id="IPR015725">
    <property type="entry name" value="MLCK1_kinase_dom"/>
</dbReference>
<feature type="domain" description="Ig-like" evidence="32">
    <location>
        <begin position="1243"/>
        <end position="1331"/>
    </location>
</feature>
<evidence type="ECO:0000256" key="13">
    <source>
        <dbReference type="ARBA" id="ARBA00022723"/>
    </source>
</evidence>
<evidence type="ECO:0000256" key="1">
    <source>
        <dbReference type="ARBA" id="ARBA00001913"/>
    </source>
</evidence>
<evidence type="ECO:0000256" key="23">
    <source>
        <dbReference type="ARBA" id="ARBA00023212"/>
    </source>
</evidence>
<dbReference type="FunFam" id="2.60.40.10:FF:000425">
    <property type="entry name" value="Myosin light chain kinase"/>
    <property type="match status" value="1"/>
</dbReference>
<dbReference type="InterPro" id="IPR013783">
    <property type="entry name" value="Ig-like_fold"/>
</dbReference>
<dbReference type="GO" id="GO:0030335">
    <property type="term" value="P:positive regulation of cell migration"/>
    <property type="evidence" value="ECO:0007669"/>
    <property type="project" value="Ensembl"/>
</dbReference>
<feature type="compositionally biased region" description="Polar residues" evidence="30">
    <location>
        <begin position="338"/>
        <end position="347"/>
    </location>
</feature>
<dbReference type="GO" id="GO:0004687">
    <property type="term" value="F:myosin light chain kinase activity"/>
    <property type="evidence" value="ECO:0007669"/>
    <property type="project" value="UniProtKB-EC"/>
</dbReference>
<dbReference type="Gene3D" id="2.60.40.10">
    <property type="entry name" value="Immunoglobulins"/>
    <property type="match status" value="10"/>
</dbReference>
<feature type="domain" description="Ig-like" evidence="32">
    <location>
        <begin position="414"/>
        <end position="497"/>
    </location>
</feature>
<dbReference type="InterPro" id="IPR011009">
    <property type="entry name" value="Kinase-like_dom_sf"/>
</dbReference>
<feature type="domain" description="Ig-like" evidence="32">
    <location>
        <begin position="165"/>
        <end position="253"/>
    </location>
</feature>
<dbReference type="Pfam" id="PF07679">
    <property type="entry name" value="I-set"/>
    <property type="match status" value="9"/>
</dbReference>
<evidence type="ECO:0000259" key="33">
    <source>
        <dbReference type="PROSITE" id="PS50853"/>
    </source>
</evidence>
<dbReference type="FunFam" id="3.30.200.20:FF:000198">
    <property type="entry name" value="Myosin light chain kinase, smooth muscle"/>
    <property type="match status" value="1"/>
</dbReference>
<evidence type="ECO:0000256" key="5">
    <source>
        <dbReference type="ARBA" id="ARBA00004626"/>
    </source>
</evidence>
<evidence type="ECO:0000256" key="4">
    <source>
        <dbReference type="ARBA" id="ARBA00004529"/>
    </source>
</evidence>
<feature type="region of interest" description="Disordered" evidence="30">
    <location>
        <begin position="1772"/>
        <end position="1792"/>
    </location>
</feature>
<comment type="cofactor">
    <cofactor evidence="2">
        <name>Mg(2+)</name>
        <dbReference type="ChEBI" id="CHEBI:18420"/>
    </cofactor>
</comment>
<gene>
    <name evidence="34" type="primary">MYLK</name>
</gene>
<evidence type="ECO:0000256" key="7">
    <source>
        <dbReference type="ARBA" id="ARBA00012430"/>
    </source>
</evidence>
<dbReference type="CDD" id="cd05762">
    <property type="entry name" value="IgI_8_hMLCK_like"/>
    <property type="match status" value="1"/>
</dbReference>
<evidence type="ECO:0000256" key="24">
    <source>
        <dbReference type="ARBA" id="ARBA00023273"/>
    </source>
</evidence>
<dbReference type="InterPro" id="IPR036116">
    <property type="entry name" value="FN3_sf"/>
</dbReference>
<dbReference type="InterPro" id="IPR013098">
    <property type="entry name" value="Ig_I-set"/>
</dbReference>
<dbReference type="GO" id="GO:0005737">
    <property type="term" value="C:cytoplasm"/>
    <property type="evidence" value="ECO:0007669"/>
    <property type="project" value="Ensembl"/>
</dbReference>
<dbReference type="GO" id="GO:0001725">
    <property type="term" value="C:stress fiber"/>
    <property type="evidence" value="ECO:0007669"/>
    <property type="project" value="UniProtKB-SubCell"/>
</dbReference>
<feature type="domain" description="Ig-like" evidence="32">
    <location>
        <begin position="708"/>
        <end position="795"/>
    </location>
</feature>
<feature type="domain" description="Ig-like" evidence="32">
    <location>
        <begin position="610"/>
        <end position="698"/>
    </location>
</feature>
<evidence type="ECO:0000256" key="9">
    <source>
        <dbReference type="ARBA" id="ARBA00022490"/>
    </source>
</evidence>
<feature type="compositionally biased region" description="Pro residues" evidence="30">
    <location>
        <begin position="948"/>
        <end position="960"/>
    </location>
</feature>
<keyword evidence="13" id="KW-0479">Metal-binding</keyword>
<dbReference type="FunFam" id="2.60.40.10:FF:000580">
    <property type="entry name" value="Myosin light chain kinase, smooth muscle"/>
    <property type="match status" value="1"/>
</dbReference>
<feature type="compositionally biased region" description="Low complexity" evidence="30">
    <location>
        <begin position="981"/>
        <end position="991"/>
    </location>
</feature>
<evidence type="ECO:0000256" key="2">
    <source>
        <dbReference type="ARBA" id="ARBA00001946"/>
    </source>
</evidence>
<keyword evidence="19" id="KW-0460">Magnesium</keyword>
<protein>
    <recommendedName>
        <fullName evidence="8">Myosin light chain kinase, smooth muscle</fullName>
        <ecNumber evidence="7">2.7.11.18</ecNumber>
    </recommendedName>
    <alternativeName>
        <fullName evidence="28">Kinase-related protein</fullName>
    </alternativeName>
    <alternativeName>
        <fullName evidence="26">Telokin</fullName>
    </alternativeName>
</protein>
<dbReference type="SUPFAM" id="SSF56112">
    <property type="entry name" value="Protein kinase-like (PK-like)"/>
    <property type="match status" value="1"/>
</dbReference>
<feature type="binding site" evidence="29">
    <location>
        <position position="1498"/>
    </location>
    <ligand>
        <name>ATP</name>
        <dbReference type="ChEBI" id="CHEBI:30616"/>
    </ligand>
</feature>
<evidence type="ECO:0000256" key="26">
    <source>
        <dbReference type="ARBA" id="ARBA00030959"/>
    </source>
</evidence>
<keyword evidence="18 29" id="KW-0067">ATP-binding</keyword>
<evidence type="ECO:0000256" key="30">
    <source>
        <dbReference type="SAM" id="MobiDB-lite"/>
    </source>
</evidence>
<evidence type="ECO:0000313" key="34">
    <source>
        <dbReference type="Ensembl" id="ENSUMAP00000035046"/>
    </source>
</evidence>
<keyword evidence="20" id="KW-0112">Calmodulin-binding</keyword>
<feature type="domain" description="Ig-like" evidence="32">
    <location>
        <begin position="45"/>
        <end position="134"/>
    </location>
</feature>
<dbReference type="GO" id="GO:0090303">
    <property type="term" value="P:positive regulation of wound healing"/>
    <property type="evidence" value="ECO:0007669"/>
    <property type="project" value="Ensembl"/>
</dbReference>
<comment type="subunit">
    <text evidence="27">All isoforms including Telokin bind calmodulin. Interacts with SVIL. Interacts with CTTN; this interaction is reduced during thrombin-induced endothelial cell (EC) contraction but is promoted by the barrier-protective agonist sphingosine 1-phosphate (S1P) within lamellipodia. A complex made of ABL1, CTTN and MYLK regulates cortical actin-based cytoskeletal rearrangement critical to sphingosine 1-phosphate (S1P)-mediated endothelial cell (EC) barrier enhancement. Binds to NAA10/ARD1 and PTK2B/PYK2.</text>
</comment>
<keyword evidence="25" id="KW-0393">Immunoglobulin domain</keyword>
<dbReference type="InterPro" id="IPR017441">
    <property type="entry name" value="Protein_kinase_ATP_BS"/>
</dbReference>
<dbReference type="FunFam" id="2.60.40.10:FF:000297">
    <property type="entry name" value="Myosin light chain kinase, smooth muscle"/>
    <property type="match status" value="1"/>
</dbReference>
<comment type="similarity">
    <text evidence="6">Belongs to the protein kinase superfamily. CAMK Ser/Thr protein kinase family.</text>
</comment>
<dbReference type="CDD" id="cd20976">
    <property type="entry name" value="IgI_4_MYLK-like"/>
    <property type="match status" value="1"/>
</dbReference>
<dbReference type="GO" id="GO:0032060">
    <property type="term" value="P:bleb assembly"/>
    <property type="evidence" value="ECO:0007669"/>
    <property type="project" value="Ensembl"/>
</dbReference>
<dbReference type="GO" id="GO:0003779">
    <property type="term" value="F:actin binding"/>
    <property type="evidence" value="ECO:0007669"/>
    <property type="project" value="UniProtKB-KW"/>
</dbReference>
<keyword evidence="15 29" id="KW-0547">Nucleotide-binding</keyword>
<feature type="compositionally biased region" description="Acidic residues" evidence="30">
    <location>
        <begin position="1436"/>
        <end position="1448"/>
    </location>
</feature>
<feature type="domain" description="Fibronectin type-III" evidence="33">
    <location>
        <begin position="1339"/>
        <end position="1432"/>
    </location>
</feature>
<feature type="compositionally biased region" description="Polar residues" evidence="30">
    <location>
        <begin position="1775"/>
        <end position="1786"/>
    </location>
</feature>
<dbReference type="PROSITE" id="PS00107">
    <property type="entry name" value="PROTEIN_KINASE_ATP"/>
    <property type="match status" value="1"/>
</dbReference>
<dbReference type="SUPFAM" id="SSF49265">
    <property type="entry name" value="Fibronectin type III"/>
    <property type="match status" value="1"/>
</dbReference>
<dbReference type="CDD" id="cd14191">
    <property type="entry name" value="STKc_MLCK1"/>
    <property type="match status" value="1"/>
</dbReference>
<dbReference type="SMART" id="SM00060">
    <property type="entry name" value="FN3"/>
    <property type="match status" value="1"/>
</dbReference>
<evidence type="ECO:0000259" key="32">
    <source>
        <dbReference type="PROSITE" id="PS50835"/>
    </source>
</evidence>
<evidence type="ECO:0000256" key="28">
    <source>
        <dbReference type="ARBA" id="ARBA00078563"/>
    </source>
</evidence>
<evidence type="ECO:0000256" key="19">
    <source>
        <dbReference type="ARBA" id="ARBA00022842"/>
    </source>
</evidence>
<sequence>VHGWLPGFQCRTMGDVKLAASTQVSKTPVSVDHSRVGSVPLTEAPAFIVPPRNLCIREGATAKFEGRVRGYPEPHVTWHRNGQPITSGGRFLLDCGIRGTFSLVIRAVCEEDKGKYTCEATNDGGARQVTVELTVEGGFVKKHGQDRLAAPAVETRPSIWGECPPKFATKLGRVIVKEGQMGRFSCKITGRPQPQVTWLKGAVPLQPRARVSMSEKNGVQVLEIHEVSLDDVGIYTCLVVNGSGKASMSAELSIQGIKPLVRGTKAANSDTRKEVTNGTALGPKLDSLESAAERRNCSGTQRGGSPTRAPGSQPQPLRESQPEPSGDPPRKGLRSPVLQKTSSTITLQAAKVQPEPRAPVSGTLSCSGEEKERPAVSPPATLPTKQSGLGSQEVVSKVATRKIPMESQRDSTFPKFESKPQSQEVIEDQTVKFRCQVSGTPKPEVTWLLEGAPVRRREGVVEVYDEGGCHYLCLLRARARDGGSYSCTASNVRGQVSCSWTLLVKRPAVMEVAPSFSRVLKDCTVIEGQDFVLQCSVQGTPVPQITWLLNEQPIQYAHSSCEAGVAELHIQDALPEDDGTYTCLAKNTVGQVSCSARVTVHGRSLWPVAPLFLQGLSDLKVMDGSQVTMTVQVSGNPPPEVIWLHDGNEIQESEDFHFEQRGTRHSLCIQEVFPEDTGTYTCEAWNSAGEVRTQAVLMVQEPQDGTQPWFISKPRSVTASLGQSVLISCAIAGDPFPTVHWLRDGKALSKDTGHFEVLQNEDVFTLVLKNVQPWHAGQYEILLKNRVGECSCQVSLMLQMPPGGAREPTSCEGLCSQGAGADGGGGDCYGTLRPGWPARGQGWPDEEDSEDVRGVLKRRVETRQHTEEAIRRQEVEQLDFRDLLGKKVSTKTVSEEDLKEIPAEQMDFRANLQRQVKPKTVSEEERKVHSPQQVDFRSVLAKKGTPKTPVPEKAPLPKPATPDFRSVLGSKKRLPAENGSNNAEALNAKAAESPKAVSNAQPLGSLKPLGNAKPAETLKPVGNAKPAEPTKPVGNIKPAETLKPIGNAKPAETPKPMGNAKPAETPKPMGNAKPAETPKPMGNTKPSETPKPMGNTLKPMGATDNENRSENQGLAPTFKEKLQDVHVTEGKKLLLQCQVSSDPPATITWTLNGKTLKTTKFIILSQEGSLCSVSIEKALPEDRGLYKCIAKNGAGQAECSCQVTVDGRSCPPLTATHRVPLLSDATVKKKPAPKTPPKAVMPPQIIQFPEDQKVRAGESVELFGKVAGTQPITCTWMKFRKQIQESEHIKVENSENGSRLTILAARQEHCGCYTLLVENKLGSRQAQVNLTVVDKPDPPAGTPCASDIRSSSLTLSWYGSSYDGGSAVQSYSVEIWDLVDKTWKELATCRSTSFNVQDLLSDREYKFRVRAINVYGTSEPSQESELTAVGEKPEEPKDEVEVSDDDEKEPEIDYRTVTVNTEQKVSDFYDIEERLGSGKFGQVFRLVEKKTGKIWAGKFFKAYSAKEKENIRQEINIMNCLHHPKLVQCVDAFEEKANIVMVLEIVSGGELFERIIDEDFELTERECIQYMRQISEGVQFIHKQGIVHLDLKPENIMCVNKTGTRIKLIDFGLARKLENAGSLKVLFGTPEFVAPEVINYEPIGYATDMWSIGVICYILVSGLSPFMGDNDNETLANVTSATWDFDDEAFDEISDDAKDFISNLLKKDMKNRLDCTQCLQHPWLMKDTKNMEAKKLSKDRMKKYMARRKWQKTGNAVRAIGRLSSMAMISGLSGRKSSTGSPTSPLNAEKLESEEDVSQAFLEAVAEEKPHVKPYFSKTIRDLEVVEGSAARFDCKIEGYPDPEVVWFKDDQSIRESRHFQIDYDEDGNCSLIISDVCGDDDAKYTCKAVNSLGEATCTAELIVETMEEGEGEGEEEEEE</sequence>
<evidence type="ECO:0000256" key="25">
    <source>
        <dbReference type="ARBA" id="ARBA00023319"/>
    </source>
</evidence>
<dbReference type="InterPro" id="IPR000719">
    <property type="entry name" value="Prot_kinase_dom"/>
</dbReference>
<dbReference type="FunFam" id="2.60.40.10:FF:000372">
    <property type="entry name" value="Myosin light chain kinase, smooth muscle"/>
    <property type="match status" value="1"/>
</dbReference>
<dbReference type="PROSITE" id="PS50853">
    <property type="entry name" value="FN3"/>
    <property type="match status" value="1"/>
</dbReference>
<feature type="region of interest" description="Disordered" evidence="30">
    <location>
        <begin position="265"/>
        <end position="393"/>
    </location>
</feature>
<dbReference type="GO" id="GO:0046872">
    <property type="term" value="F:metal ion binding"/>
    <property type="evidence" value="ECO:0007669"/>
    <property type="project" value="UniProtKB-KW"/>
</dbReference>
<evidence type="ECO:0000256" key="14">
    <source>
        <dbReference type="ARBA" id="ARBA00022737"/>
    </source>
</evidence>
<keyword evidence="9" id="KW-0963">Cytoplasm</keyword>
<dbReference type="PANTHER" id="PTHR47633:SF1">
    <property type="entry name" value="MYOSIN LIGHT CHAIN KINASE, SMOOTH MUSCLE"/>
    <property type="match status" value="1"/>
</dbReference>
<dbReference type="CDD" id="cd00063">
    <property type="entry name" value="FN3"/>
    <property type="match status" value="1"/>
</dbReference>
<dbReference type="EC" id="2.7.11.18" evidence="7"/>
<evidence type="ECO:0000256" key="17">
    <source>
        <dbReference type="ARBA" id="ARBA00022837"/>
    </source>
</evidence>
<dbReference type="Gene3D" id="1.10.510.10">
    <property type="entry name" value="Transferase(Phosphotransferase) domain 1"/>
    <property type="match status" value="1"/>
</dbReference>
<dbReference type="PROSITE" id="PS50835">
    <property type="entry name" value="IG_LIKE"/>
    <property type="match status" value="9"/>
</dbReference>
<evidence type="ECO:0000256" key="18">
    <source>
        <dbReference type="ARBA" id="ARBA00022840"/>
    </source>
</evidence>
<dbReference type="PANTHER" id="PTHR47633">
    <property type="entry name" value="IMMUNOGLOBULIN"/>
    <property type="match status" value="1"/>
</dbReference>
<dbReference type="GO" id="GO:0051928">
    <property type="term" value="P:positive regulation of calcium ion transport"/>
    <property type="evidence" value="ECO:0007669"/>
    <property type="project" value="Ensembl"/>
</dbReference>
<dbReference type="InterPro" id="IPR008271">
    <property type="entry name" value="Ser/Thr_kinase_AS"/>
</dbReference>
<feature type="compositionally biased region" description="Polar residues" evidence="30">
    <location>
        <begin position="383"/>
        <end position="393"/>
    </location>
</feature>
<dbReference type="Ensembl" id="ENSUMAT00000041433.1">
    <property type="protein sequence ID" value="ENSUMAP00000035046.1"/>
    <property type="gene ID" value="ENSUMAG00000025194.1"/>
</dbReference>